<dbReference type="Proteomes" id="UP000398389">
    <property type="component" value="Unassembled WGS sequence"/>
</dbReference>
<comment type="similarity">
    <text evidence="2">Belongs to the TYW3 family.</text>
</comment>
<dbReference type="InterPro" id="IPR003827">
    <property type="entry name" value="tRNA_yW-synthesising"/>
</dbReference>
<evidence type="ECO:0000256" key="5">
    <source>
        <dbReference type="ARBA" id="ARBA00022679"/>
    </source>
</evidence>
<evidence type="ECO:0000313" key="14">
    <source>
        <dbReference type="Proteomes" id="UP000398389"/>
    </source>
</evidence>
<dbReference type="GO" id="GO:0008168">
    <property type="term" value="F:methyltransferase activity"/>
    <property type="evidence" value="ECO:0007669"/>
    <property type="project" value="UniProtKB-KW"/>
</dbReference>
<comment type="catalytic activity">
    <reaction evidence="9">
        <text>4-demethyl-7-[(3S)-3-amino-3-carboxypropyl]wyosine(37) in tRNA(Phe) + S-adenosyl-L-methionine = 7-[(3S)-3-amino-3-carboxypropyl]wyosine(37) in tRNA(Phe) + S-adenosyl-L-homocysteine + H(+)</text>
        <dbReference type="Rhea" id="RHEA:36635"/>
        <dbReference type="Rhea" id="RHEA-COMP:10378"/>
        <dbReference type="Rhea" id="RHEA-COMP:10379"/>
        <dbReference type="ChEBI" id="CHEBI:15378"/>
        <dbReference type="ChEBI" id="CHEBI:57856"/>
        <dbReference type="ChEBI" id="CHEBI:59789"/>
        <dbReference type="ChEBI" id="CHEBI:73543"/>
        <dbReference type="ChEBI" id="CHEBI:73550"/>
        <dbReference type="EC" id="2.1.1.282"/>
    </reaction>
</comment>
<dbReference type="OrthoDB" id="263283at2759"/>
<dbReference type="PANTHER" id="PTHR48418:SF1">
    <property type="entry name" value="TRNA WYBUTOSINE-SYNTHESIZING PROTEIN 3"/>
    <property type="match status" value="1"/>
</dbReference>
<evidence type="ECO:0000259" key="12">
    <source>
        <dbReference type="Pfam" id="PF02676"/>
    </source>
</evidence>
<dbReference type="EC" id="2.1.1.282" evidence="3"/>
<dbReference type="RefSeq" id="XP_031853602.1">
    <property type="nucleotide sequence ID" value="XM_031997711.1"/>
</dbReference>
<evidence type="ECO:0000256" key="6">
    <source>
        <dbReference type="ARBA" id="ARBA00022691"/>
    </source>
</evidence>
<evidence type="ECO:0000256" key="11">
    <source>
        <dbReference type="ARBA" id="ARBA00069229"/>
    </source>
</evidence>
<evidence type="ECO:0000256" key="9">
    <source>
        <dbReference type="ARBA" id="ARBA00049202"/>
    </source>
</evidence>
<organism evidence="13 14">
    <name type="scientific">Magnusiomyces paraingens</name>
    <dbReference type="NCBI Taxonomy" id="2606893"/>
    <lineage>
        <taxon>Eukaryota</taxon>
        <taxon>Fungi</taxon>
        <taxon>Dikarya</taxon>
        <taxon>Ascomycota</taxon>
        <taxon>Saccharomycotina</taxon>
        <taxon>Dipodascomycetes</taxon>
        <taxon>Dipodascales</taxon>
        <taxon>Dipodascaceae</taxon>
        <taxon>Magnusiomyces</taxon>
    </lineage>
</organism>
<keyword evidence="5" id="KW-0808">Transferase</keyword>
<dbReference type="AlphaFoldDB" id="A0A5E8BNC3"/>
<reference evidence="13 14" key="1">
    <citation type="submission" date="2019-09" db="EMBL/GenBank/DDBJ databases">
        <authorList>
            <person name="Brejova B."/>
        </authorList>
    </citation>
    <scope>NUCLEOTIDE SEQUENCE [LARGE SCALE GENOMIC DNA]</scope>
</reference>
<evidence type="ECO:0000313" key="13">
    <source>
        <dbReference type="EMBL" id="VVT51128.1"/>
    </source>
</evidence>
<dbReference type="GO" id="GO:0008033">
    <property type="term" value="P:tRNA processing"/>
    <property type="evidence" value="ECO:0007669"/>
    <property type="project" value="UniProtKB-KW"/>
</dbReference>
<dbReference type="Gene3D" id="3.30.1960.10">
    <property type="entry name" value="tRNA wybutosine-synthesizing-like"/>
    <property type="match status" value="1"/>
</dbReference>
<evidence type="ECO:0000256" key="7">
    <source>
        <dbReference type="ARBA" id="ARBA00022694"/>
    </source>
</evidence>
<keyword evidence="14" id="KW-1185">Reference proteome</keyword>
<evidence type="ECO:0000256" key="4">
    <source>
        <dbReference type="ARBA" id="ARBA00022603"/>
    </source>
</evidence>
<evidence type="ECO:0000256" key="2">
    <source>
        <dbReference type="ARBA" id="ARBA00008569"/>
    </source>
</evidence>
<dbReference type="FunFam" id="3.30.1960.10:FF:000003">
    <property type="entry name" value="tRNA methyltransferase"/>
    <property type="match status" value="1"/>
</dbReference>
<sequence>MAKKQNDPFGQKKKHILQQLEQTDVEHPDASPKGTVDVPLLPLIHLINSHPDMVTTSSCSGRVSVFLEGDRVVPATVAVTASEGSENADTRAKIGGKGAGGKWIFVTHDPTELDTDAWLKQVKEYHEENPLAENTVKRYLQYKFEAMILHVKCRDLATAQKLYTIAMGCGFRETGIGSNDLVGIRISIRLDVPLGYLDTATGRIHLLVPDDYIRELDEMSLARFQENARRRDTLYAKIEKNMFVDRE</sequence>
<dbReference type="Pfam" id="PF02676">
    <property type="entry name" value="TYW3"/>
    <property type="match status" value="1"/>
</dbReference>
<evidence type="ECO:0000256" key="8">
    <source>
        <dbReference type="ARBA" id="ARBA00030554"/>
    </source>
</evidence>
<dbReference type="PANTHER" id="PTHR48418">
    <property type="entry name" value="TRNA WYBUTOSINE-SYNTHESIZING PROTEIN 3"/>
    <property type="match status" value="1"/>
</dbReference>
<evidence type="ECO:0000256" key="10">
    <source>
        <dbReference type="ARBA" id="ARBA00058049"/>
    </source>
</evidence>
<gene>
    <name evidence="13" type="ORF">SAPINGB_P002993</name>
</gene>
<dbReference type="GeneID" id="43581811"/>
<dbReference type="EMBL" id="CABVLU010000002">
    <property type="protein sequence ID" value="VVT51128.1"/>
    <property type="molecule type" value="Genomic_DNA"/>
</dbReference>
<accession>A0A5E8BNC3</accession>
<dbReference type="SUPFAM" id="SSF111278">
    <property type="entry name" value="SSo0622-like"/>
    <property type="match status" value="1"/>
</dbReference>
<comment type="function">
    <text evidence="10">S-adenosyl-L-methionine-dependent methyltransferase that acts as a component of the wybutosine biosynthesis pathway. Wybutosine is a hyper modified guanosine with a tricyclic base found at the 3'-position adjacent to the anticodon of eukaryotic phenylalanine tRNA. Probably methylates N-4 position of wybutosine-86 to produce wybutosine-72.</text>
</comment>
<keyword evidence="7" id="KW-0819">tRNA processing</keyword>
<name>A0A5E8BNC3_9ASCO</name>
<dbReference type="InterPro" id="IPR036602">
    <property type="entry name" value="tRNA_yW-synthesising-like_sf"/>
</dbReference>
<feature type="domain" description="tRNA wybutosine-synthesizing protein" evidence="12">
    <location>
        <begin position="11"/>
        <end position="239"/>
    </location>
</feature>
<protein>
    <recommendedName>
        <fullName evidence="11">tRNA wybutosine-synthesizing protein 3</fullName>
        <ecNumber evidence="3">2.1.1.282</ecNumber>
    </recommendedName>
    <alternativeName>
        <fullName evidence="8">tRNA(Phe) 7-((3-amino-3-carboxypropyl)-4-demethylwyosine(37)-N(4))-methyltransferase</fullName>
    </alternativeName>
</protein>
<keyword evidence="4" id="KW-0489">Methyltransferase</keyword>
<comment type="pathway">
    <text evidence="1">tRNA modification; wybutosine-tRNA(Phe) biosynthesis.</text>
</comment>
<dbReference type="GO" id="GO:0032259">
    <property type="term" value="P:methylation"/>
    <property type="evidence" value="ECO:0007669"/>
    <property type="project" value="UniProtKB-KW"/>
</dbReference>
<evidence type="ECO:0000256" key="1">
    <source>
        <dbReference type="ARBA" id="ARBA00004797"/>
    </source>
</evidence>
<evidence type="ECO:0000256" key="3">
    <source>
        <dbReference type="ARBA" id="ARBA00012750"/>
    </source>
</evidence>
<keyword evidence="6" id="KW-0949">S-adenosyl-L-methionine</keyword>
<proteinExistence type="inferred from homology"/>